<gene>
    <name evidence="1" type="ORF">HanXRQr2_Chr10g0435531</name>
</gene>
<keyword evidence="1" id="KW-0413">Isomerase</keyword>
<evidence type="ECO:0000313" key="2">
    <source>
        <dbReference type="Proteomes" id="UP000215914"/>
    </source>
</evidence>
<name>A0A9K3N3T0_HELAN</name>
<evidence type="ECO:0000313" key="1">
    <source>
        <dbReference type="EMBL" id="KAF5786007.1"/>
    </source>
</evidence>
<protein>
    <submittedName>
        <fullName evidence="1">Peptidylprolyl isomerase</fullName>
        <ecNumber evidence="1">5.2.1.8</ecNumber>
    </submittedName>
</protein>
<reference evidence="1" key="1">
    <citation type="journal article" date="2017" name="Nature">
        <title>The sunflower genome provides insights into oil metabolism, flowering and Asterid evolution.</title>
        <authorList>
            <person name="Badouin H."/>
            <person name="Gouzy J."/>
            <person name="Grassa C.J."/>
            <person name="Murat F."/>
            <person name="Staton S.E."/>
            <person name="Cottret L."/>
            <person name="Lelandais-Briere C."/>
            <person name="Owens G.L."/>
            <person name="Carrere S."/>
            <person name="Mayjonade B."/>
            <person name="Legrand L."/>
            <person name="Gill N."/>
            <person name="Kane N.C."/>
            <person name="Bowers J.E."/>
            <person name="Hubner S."/>
            <person name="Bellec A."/>
            <person name="Berard A."/>
            <person name="Berges H."/>
            <person name="Blanchet N."/>
            <person name="Boniface M.C."/>
            <person name="Brunel D."/>
            <person name="Catrice O."/>
            <person name="Chaidir N."/>
            <person name="Claudel C."/>
            <person name="Donnadieu C."/>
            <person name="Faraut T."/>
            <person name="Fievet G."/>
            <person name="Helmstetter N."/>
            <person name="King M."/>
            <person name="Knapp S.J."/>
            <person name="Lai Z."/>
            <person name="Le Paslier M.C."/>
            <person name="Lippi Y."/>
            <person name="Lorenzon L."/>
            <person name="Mandel J.R."/>
            <person name="Marage G."/>
            <person name="Marchand G."/>
            <person name="Marquand E."/>
            <person name="Bret-Mestries E."/>
            <person name="Morien E."/>
            <person name="Nambeesan S."/>
            <person name="Nguyen T."/>
            <person name="Pegot-Espagnet P."/>
            <person name="Pouilly N."/>
            <person name="Raftis F."/>
            <person name="Sallet E."/>
            <person name="Schiex T."/>
            <person name="Thomas J."/>
            <person name="Vandecasteele C."/>
            <person name="Vares D."/>
            <person name="Vear F."/>
            <person name="Vautrin S."/>
            <person name="Crespi M."/>
            <person name="Mangin B."/>
            <person name="Burke J.M."/>
            <person name="Salse J."/>
            <person name="Munos S."/>
            <person name="Vincourt P."/>
            <person name="Rieseberg L.H."/>
            <person name="Langlade N.B."/>
        </authorList>
    </citation>
    <scope>NUCLEOTIDE SEQUENCE</scope>
    <source>
        <tissue evidence="1">Leaves</tissue>
    </source>
</reference>
<dbReference type="EC" id="5.2.1.8" evidence="1"/>
<dbReference type="GO" id="GO:0003755">
    <property type="term" value="F:peptidyl-prolyl cis-trans isomerase activity"/>
    <property type="evidence" value="ECO:0007669"/>
    <property type="project" value="UniProtKB-EC"/>
</dbReference>
<reference evidence="1" key="2">
    <citation type="submission" date="2020-06" db="EMBL/GenBank/DDBJ databases">
        <title>Helianthus annuus Genome sequencing and assembly Release 2.</title>
        <authorList>
            <person name="Gouzy J."/>
            <person name="Langlade N."/>
            <person name="Munos S."/>
        </authorList>
    </citation>
    <scope>NUCLEOTIDE SEQUENCE</scope>
    <source>
        <tissue evidence="1">Leaves</tissue>
    </source>
</reference>
<dbReference type="Gramene" id="mRNA:HanXRQr2_Chr10g0435531">
    <property type="protein sequence ID" value="mRNA:HanXRQr2_Chr10g0435531"/>
    <property type="gene ID" value="HanXRQr2_Chr10g0435531"/>
</dbReference>
<organism evidence="1 2">
    <name type="scientific">Helianthus annuus</name>
    <name type="common">Common sunflower</name>
    <dbReference type="NCBI Taxonomy" id="4232"/>
    <lineage>
        <taxon>Eukaryota</taxon>
        <taxon>Viridiplantae</taxon>
        <taxon>Streptophyta</taxon>
        <taxon>Embryophyta</taxon>
        <taxon>Tracheophyta</taxon>
        <taxon>Spermatophyta</taxon>
        <taxon>Magnoliopsida</taxon>
        <taxon>eudicotyledons</taxon>
        <taxon>Gunneridae</taxon>
        <taxon>Pentapetalae</taxon>
        <taxon>asterids</taxon>
        <taxon>campanulids</taxon>
        <taxon>Asterales</taxon>
        <taxon>Asteraceae</taxon>
        <taxon>Asteroideae</taxon>
        <taxon>Heliantheae alliance</taxon>
        <taxon>Heliantheae</taxon>
        <taxon>Helianthus</taxon>
    </lineage>
</organism>
<accession>A0A9K3N3T0</accession>
<keyword evidence="2" id="KW-1185">Reference proteome</keyword>
<comment type="caution">
    <text evidence="1">The sequence shown here is derived from an EMBL/GenBank/DDBJ whole genome shotgun (WGS) entry which is preliminary data.</text>
</comment>
<dbReference type="AlphaFoldDB" id="A0A9K3N3T0"/>
<dbReference type="Proteomes" id="UP000215914">
    <property type="component" value="Unassembled WGS sequence"/>
</dbReference>
<sequence>MCYFCSWWTIRDVILEYKVLMEKIKEYNKKDAKFYGNMFAKMTKSSSNVSECVDKVAHTGMKI</sequence>
<dbReference type="EMBL" id="MNCJ02000325">
    <property type="protein sequence ID" value="KAF5786007.1"/>
    <property type="molecule type" value="Genomic_DNA"/>
</dbReference>
<proteinExistence type="predicted"/>